<feature type="compositionally biased region" description="Low complexity" evidence="2">
    <location>
        <begin position="1"/>
        <end position="13"/>
    </location>
</feature>
<evidence type="ECO:0000259" key="3">
    <source>
        <dbReference type="PROSITE" id="PS51444"/>
    </source>
</evidence>
<reference evidence="4 5" key="1">
    <citation type="submission" date="2019-04" db="EMBL/GenBank/DDBJ databases">
        <title>The sequence and de novo assembly of Takifugu bimaculatus genome using PacBio and Hi-C technologies.</title>
        <authorList>
            <person name="Xu P."/>
            <person name="Liu B."/>
            <person name="Zhou Z."/>
        </authorList>
    </citation>
    <scope>NUCLEOTIDE SEQUENCE [LARGE SCALE GENOMIC DNA]</scope>
    <source>
        <strain evidence="4">TB-2018</strain>
        <tissue evidence="4">Muscle</tissue>
    </source>
</reference>
<proteinExistence type="predicted"/>
<feature type="region of interest" description="Disordered" evidence="2">
    <location>
        <begin position="1"/>
        <end position="83"/>
    </location>
</feature>
<dbReference type="Proteomes" id="UP000516260">
    <property type="component" value="Chromosome 8"/>
</dbReference>
<dbReference type="Pfam" id="PF02181">
    <property type="entry name" value="FH2"/>
    <property type="match status" value="2"/>
</dbReference>
<dbReference type="PANTHER" id="PTHR46345:SF11">
    <property type="entry name" value="FORMIN-J-LIKE"/>
    <property type="match status" value="1"/>
</dbReference>
<keyword evidence="1" id="KW-0175">Coiled coil</keyword>
<feature type="coiled-coil region" evidence="1">
    <location>
        <begin position="414"/>
        <end position="441"/>
    </location>
</feature>
<dbReference type="InterPro" id="IPR015425">
    <property type="entry name" value="FH2_Formin"/>
</dbReference>
<comment type="caution">
    <text evidence="4">The sequence shown here is derived from an EMBL/GenBank/DDBJ whole genome shotgun (WGS) entry which is preliminary data.</text>
</comment>
<evidence type="ECO:0000313" key="5">
    <source>
        <dbReference type="Proteomes" id="UP000516260"/>
    </source>
</evidence>
<name>A0A4Z2B059_9TELE</name>
<dbReference type="PROSITE" id="PS51444">
    <property type="entry name" value="FH2"/>
    <property type="match status" value="1"/>
</dbReference>
<dbReference type="SMART" id="SM00498">
    <property type="entry name" value="FH2"/>
    <property type="match status" value="1"/>
</dbReference>
<feature type="compositionally biased region" description="Pro residues" evidence="2">
    <location>
        <begin position="475"/>
        <end position="484"/>
    </location>
</feature>
<feature type="compositionally biased region" description="Basic and acidic residues" evidence="2">
    <location>
        <begin position="456"/>
        <end position="468"/>
    </location>
</feature>
<feature type="region of interest" description="Disordered" evidence="2">
    <location>
        <begin position="456"/>
        <end position="484"/>
    </location>
</feature>
<dbReference type="Gene3D" id="1.20.58.2220">
    <property type="entry name" value="Formin, FH2 domain"/>
    <property type="match status" value="2"/>
</dbReference>
<evidence type="ECO:0000256" key="2">
    <source>
        <dbReference type="SAM" id="MobiDB-lite"/>
    </source>
</evidence>
<accession>A0A4Z2B059</accession>
<evidence type="ECO:0000256" key="1">
    <source>
        <dbReference type="SAM" id="Coils"/>
    </source>
</evidence>
<keyword evidence="5" id="KW-1185">Reference proteome</keyword>
<gene>
    <name evidence="4" type="ORF">fugu_008024</name>
</gene>
<dbReference type="InterPro" id="IPR042201">
    <property type="entry name" value="FH2_Formin_sf"/>
</dbReference>
<evidence type="ECO:0000313" key="4">
    <source>
        <dbReference type="EMBL" id="TNM85753.1"/>
    </source>
</evidence>
<dbReference type="EMBL" id="SWLE01000021">
    <property type="protein sequence ID" value="TNM85753.1"/>
    <property type="molecule type" value="Genomic_DNA"/>
</dbReference>
<feature type="compositionally biased region" description="Pro residues" evidence="2">
    <location>
        <begin position="46"/>
        <end position="67"/>
    </location>
</feature>
<sequence length="484" mass="54773">MSQRAAAAMGAAALLPPPVTSASDLSSMSGHTHSIEDAASSSKISAPPPPPLPPLPPRAPPPPPLPPSTSSTNTRKKRRVRSFFWKPIPEEKVRGKPNIWTLAVRQQQYQIDVRSVEELFGHQEETATCARGTASHAGTSNHISRSRSFKESTKGEISILDSKRGMNVGIFLKQFKKSNRSIVEDIRRGDGKIYGAELLKDLLKLLPISEEIKKLQEFKGDPDKLTLVDSFMYLLIQVPRFEVRIEAMVLREEIFPLCAVMSREIDVGGYAGNAVGFKLSSLLSLADTKANKPGMNLLHFVAMEAKKKDEKLLKFPEELQDVQSAARISVENIELEFSSLYVRIKSLEEKVQGDPELQQQLEPFLKSSAQTLQELKRRRLELRKEGNALIDFFCEDKDTFKLDECFRIFQDFCIKFKKAVKDNMERELKEAARQRRLRELEEKRFRLVRCGSERRLRPEQQRERRGDAHQGMSPGLPPAEVPES</sequence>
<feature type="compositionally biased region" description="Polar residues" evidence="2">
    <location>
        <begin position="20"/>
        <end position="32"/>
    </location>
</feature>
<feature type="domain" description="FH2" evidence="3">
    <location>
        <begin position="70"/>
        <end position="442"/>
    </location>
</feature>
<dbReference type="PANTHER" id="PTHR46345">
    <property type="entry name" value="INVERTED FORMIN-2"/>
    <property type="match status" value="1"/>
</dbReference>
<organism evidence="4 5">
    <name type="scientific">Takifugu bimaculatus</name>
    <dbReference type="NCBI Taxonomy" id="433685"/>
    <lineage>
        <taxon>Eukaryota</taxon>
        <taxon>Metazoa</taxon>
        <taxon>Chordata</taxon>
        <taxon>Craniata</taxon>
        <taxon>Vertebrata</taxon>
        <taxon>Euteleostomi</taxon>
        <taxon>Actinopterygii</taxon>
        <taxon>Neopterygii</taxon>
        <taxon>Teleostei</taxon>
        <taxon>Neoteleostei</taxon>
        <taxon>Acanthomorphata</taxon>
        <taxon>Eupercaria</taxon>
        <taxon>Tetraodontiformes</taxon>
        <taxon>Tetradontoidea</taxon>
        <taxon>Tetraodontidae</taxon>
        <taxon>Takifugu</taxon>
    </lineage>
</organism>
<feature type="coiled-coil region" evidence="1">
    <location>
        <begin position="330"/>
        <end position="385"/>
    </location>
</feature>
<protein>
    <recommendedName>
        <fullName evidence="3">FH2 domain-containing protein</fullName>
    </recommendedName>
</protein>
<dbReference type="AlphaFoldDB" id="A0A4Z2B059"/>
<dbReference type="SUPFAM" id="SSF101447">
    <property type="entry name" value="Formin homology 2 domain (FH2 domain)"/>
    <property type="match status" value="1"/>
</dbReference>